<comment type="caution">
    <text evidence="1">The sequence shown here is derived from an EMBL/GenBank/DDBJ whole genome shotgun (WGS) entry which is preliminary data.</text>
</comment>
<protein>
    <submittedName>
        <fullName evidence="1">Uncharacterized protein</fullName>
    </submittedName>
</protein>
<dbReference type="AlphaFoldDB" id="A0A0B0MRE5"/>
<proteinExistence type="predicted"/>
<sequence>MSLGLPFWSRSCICCVRTTA</sequence>
<reference evidence="2" key="1">
    <citation type="submission" date="2014-09" db="EMBL/GenBank/DDBJ databases">
        <authorList>
            <person name="Mudge J."/>
            <person name="Ramaraj T."/>
            <person name="Lindquist I.E."/>
            <person name="Bharti A.K."/>
            <person name="Sundararajan A."/>
            <person name="Cameron C.T."/>
            <person name="Woodward J.E."/>
            <person name="May G.D."/>
            <person name="Brubaker C."/>
            <person name="Broadhvest J."/>
            <person name="Wilkins T.A."/>
        </authorList>
    </citation>
    <scope>NUCLEOTIDE SEQUENCE</scope>
    <source>
        <strain evidence="2">cv. AKA8401</strain>
    </source>
</reference>
<accession>A0A0B0MRE5</accession>
<gene>
    <name evidence="1" type="ORF">F383_26080</name>
</gene>
<evidence type="ECO:0000313" key="2">
    <source>
        <dbReference type="Proteomes" id="UP000032142"/>
    </source>
</evidence>
<dbReference type="Proteomes" id="UP000032142">
    <property type="component" value="Unassembled WGS sequence"/>
</dbReference>
<evidence type="ECO:0000313" key="1">
    <source>
        <dbReference type="EMBL" id="KHG02079.1"/>
    </source>
</evidence>
<organism evidence="1 2">
    <name type="scientific">Gossypium arboreum</name>
    <name type="common">Tree cotton</name>
    <name type="synonym">Gossypium nanking</name>
    <dbReference type="NCBI Taxonomy" id="29729"/>
    <lineage>
        <taxon>Eukaryota</taxon>
        <taxon>Viridiplantae</taxon>
        <taxon>Streptophyta</taxon>
        <taxon>Embryophyta</taxon>
        <taxon>Tracheophyta</taxon>
        <taxon>Spermatophyta</taxon>
        <taxon>Magnoliopsida</taxon>
        <taxon>eudicotyledons</taxon>
        <taxon>Gunneridae</taxon>
        <taxon>Pentapetalae</taxon>
        <taxon>rosids</taxon>
        <taxon>malvids</taxon>
        <taxon>Malvales</taxon>
        <taxon>Malvaceae</taxon>
        <taxon>Malvoideae</taxon>
        <taxon>Gossypium</taxon>
    </lineage>
</organism>
<keyword evidence="2" id="KW-1185">Reference proteome</keyword>
<dbReference type="EMBL" id="JRRC01239109">
    <property type="protein sequence ID" value="KHG02079.1"/>
    <property type="molecule type" value="Genomic_DNA"/>
</dbReference>
<name>A0A0B0MRE5_GOSAR</name>